<evidence type="ECO:0000313" key="1">
    <source>
        <dbReference type="EMBL" id="USD21851.1"/>
    </source>
</evidence>
<proteinExistence type="predicted"/>
<organism evidence="1 2">
    <name type="scientific">Microbulbifer variabilis</name>
    <dbReference type="NCBI Taxonomy" id="266805"/>
    <lineage>
        <taxon>Bacteria</taxon>
        <taxon>Pseudomonadati</taxon>
        <taxon>Pseudomonadota</taxon>
        <taxon>Gammaproteobacteria</taxon>
        <taxon>Cellvibrionales</taxon>
        <taxon>Microbulbiferaceae</taxon>
        <taxon>Microbulbifer</taxon>
    </lineage>
</organism>
<dbReference type="RefSeq" id="WP_252084247.1">
    <property type="nucleotide sequence ID" value="NZ_CP092418.1"/>
</dbReference>
<dbReference type="EMBL" id="CP092418">
    <property type="protein sequence ID" value="USD21851.1"/>
    <property type="molecule type" value="Genomic_DNA"/>
</dbReference>
<dbReference type="Gene3D" id="1.25.40.10">
    <property type="entry name" value="Tetratricopeptide repeat domain"/>
    <property type="match status" value="1"/>
</dbReference>
<protein>
    <recommendedName>
        <fullName evidence="3">Tetratricopeptide repeat protein</fullName>
    </recommendedName>
</protein>
<gene>
    <name evidence="1" type="ORF">MJO52_01535</name>
</gene>
<dbReference type="Proteomes" id="UP001055658">
    <property type="component" value="Chromosome"/>
</dbReference>
<evidence type="ECO:0008006" key="3">
    <source>
        <dbReference type="Google" id="ProtNLM"/>
    </source>
</evidence>
<accession>A0ABY4VC30</accession>
<dbReference type="InterPro" id="IPR011990">
    <property type="entry name" value="TPR-like_helical_dom_sf"/>
</dbReference>
<name>A0ABY4VC30_9GAMM</name>
<dbReference type="SUPFAM" id="SSF48452">
    <property type="entry name" value="TPR-like"/>
    <property type="match status" value="1"/>
</dbReference>
<evidence type="ECO:0000313" key="2">
    <source>
        <dbReference type="Proteomes" id="UP001055658"/>
    </source>
</evidence>
<sequence length="436" mass="50401">MRNGRIGIVLITLLVLISPVSIAAEFFSEATEAFKQGKYRRALKYFEIERESGNNSAKLRYNIGVTLMKLERYSEATIYFHGLLNHTRWKDLARYNLAIAAERSDRELVALKHYRIVRAGAATEKLRDMAARRLRLLAEDHRGEREKPWLATVSLTVGNDDNAYALQNELLEEASIGDDNYAELFAWGQYRLKGTAGSGWRVQGYGFGRKYKEYDNLDLASARAGLFHDRRLFGWTAEMGFAVEMVTLGGEPVTQQARLLGKVSGNWGRSRIVFSYSPGYYFGGDDYAYLDGWRQYFDLSWQRSLFSTEAKLFYRFDYNDREGQEKAEGDYYSYSPARHTLGGTLVWIPSPRWNISTGVEYRSSLYNESNRITDSQGDVDLYFRESDRMRSWLGAKLRITPNLHVNGKYQYIENEENREFYTYDKSEYSLGVGYSF</sequence>
<keyword evidence="2" id="KW-1185">Reference proteome</keyword>
<reference evidence="1" key="1">
    <citation type="submission" date="2022-02" db="EMBL/GenBank/DDBJ databases">
        <title>Coral-associated bacteria.</title>
        <authorList>
            <person name="Tang K."/>
            <person name="Wang X."/>
        </authorList>
    </citation>
    <scope>NUCLEOTIDE SEQUENCE</scope>
    <source>
        <strain evidence="1">SCSIO 43006</strain>
    </source>
</reference>